<sequence length="404" mass="44482">MVAVPPGRLAWLLREKFVWWPVFVVDRTKPLPPTLFYHDHDISAMQNAGTNDNKNVRVVYLFGSHKINVVASSQLRLWGDIMHDAFLAGHPPARRPPSDKNELDAAVSEHTFMVRTATSRMRPTILTDVAPSATTALAFTVHNPTSGGVMAGRPFHRQSNLIRMKRRRSSDGAWPSANVLFPGRMDPAPQPPTWISKQRKRVVTFRQDDANAVLDDDDDVDPWDSHLDDVPTTTHVCLDATKPDGIDVAWDTQGMQANTTEHCQHPSVLTKVATRPSVVVKEEGKADEIGVIDAVVDHNDAEAKPPPDAFCPPPAVAASRSTVGKFEKREQLYTRANRTHFHGCHVVGCDESGILWIEMDDDGANFSVAEHQLYAETEFRAIEAAAAVAAAWPPPNPRGSSAAL</sequence>
<organism evidence="3 4">
    <name type="scientific">Aphanomyces stellatus</name>
    <dbReference type="NCBI Taxonomy" id="120398"/>
    <lineage>
        <taxon>Eukaryota</taxon>
        <taxon>Sar</taxon>
        <taxon>Stramenopiles</taxon>
        <taxon>Oomycota</taxon>
        <taxon>Saprolegniomycetes</taxon>
        <taxon>Saprolegniales</taxon>
        <taxon>Verrucalvaceae</taxon>
        <taxon>Aphanomyces</taxon>
    </lineage>
</organism>
<name>A0A485KNR3_9STRA</name>
<dbReference type="Proteomes" id="UP000332933">
    <property type="component" value="Unassembled WGS sequence"/>
</dbReference>
<gene>
    <name evidence="3" type="primary">Aste57867_9601</name>
    <name evidence="2" type="ORF">As57867_009563</name>
    <name evidence="3" type="ORF">ASTE57867_9601</name>
</gene>
<reference evidence="3 4" key="1">
    <citation type="submission" date="2019-03" db="EMBL/GenBank/DDBJ databases">
        <authorList>
            <person name="Gaulin E."/>
            <person name="Dumas B."/>
        </authorList>
    </citation>
    <scope>NUCLEOTIDE SEQUENCE [LARGE SCALE GENOMIC DNA]</scope>
    <source>
        <strain evidence="3">CBS 568.67</strain>
    </source>
</reference>
<dbReference type="EMBL" id="VJMH01005153">
    <property type="protein sequence ID" value="KAF0699825.1"/>
    <property type="molecule type" value="Genomic_DNA"/>
</dbReference>
<protein>
    <submittedName>
        <fullName evidence="3">Aste57867_9601 protein</fullName>
    </submittedName>
</protein>
<evidence type="ECO:0000313" key="3">
    <source>
        <dbReference type="EMBL" id="VFT86480.1"/>
    </source>
</evidence>
<accession>A0A485KNR3</accession>
<reference evidence="2" key="2">
    <citation type="submission" date="2019-06" db="EMBL/GenBank/DDBJ databases">
        <title>Genomics analysis of Aphanomyces spp. identifies a new class of oomycete effector associated with host adaptation.</title>
        <authorList>
            <person name="Gaulin E."/>
        </authorList>
    </citation>
    <scope>NUCLEOTIDE SEQUENCE</scope>
    <source>
        <strain evidence="2">CBS 578.67</strain>
    </source>
</reference>
<evidence type="ECO:0000259" key="1">
    <source>
        <dbReference type="PROSITE" id="PS50812"/>
    </source>
</evidence>
<dbReference type="InterPro" id="IPR000313">
    <property type="entry name" value="PWWP_dom"/>
</dbReference>
<proteinExistence type="predicted"/>
<feature type="domain" description="PWWP" evidence="1">
    <location>
        <begin position="6"/>
        <end position="78"/>
    </location>
</feature>
<evidence type="ECO:0000313" key="4">
    <source>
        <dbReference type="Proteomes" id="UP000332933"/>
    </source>
</evidence>
<dbReference type="AlphaFoldDB" id="A0A485KNR3"/>
<keyword evidence="4" id="KW-1185">Reference proteome</keyword>
<dbReference type="PROSITE" id="PS50812">
    <property type="entry name" value="PWWP"/>
    <property type="match status" value="1"/>
</dbReference>
<dbReference type="Gene3D" id="2.30.30.140">
    <property type="match status" value="1"/>
</dbReference>
<dbReference type="EMBL" id="CAADRA010005174">
    <property type="protein sequence ID" value="VFT86480.1"/>
    <property type="molecule type" value="Genomic_DNA"/>
</dbReference>
<evidence type="ECO:0000313" key="2">
    <source>
        <dbReference type="EMBL" id="KAF0699825.1"/>
    </source>
</evidence>